<dbReference type="Proteomes" id="UP000000231">
    <property type="component" value="Chromosome"/>
</dbReference>
<keyword evidence="2" id="KW-0732">Signal</keyword>
<gene>
    <name evidence="3" type="ordered locus">Pnuc_1207</name>
</gene>
<dbReference type="EMBL" id="CP000655">
    <property type="protein sequence ID" value="ABP34422.1"/>
    <property type="molecule type" value="Genomic_DNA"/>
</dbReference>
<dbReference type="GeneID" id="31481593"/>
<evidence type="ECO:0000313" key="4">
    <source>
        <dbReference type="Proteomes" id="UP000000231"/>
    </source>
</evidence>
<dbReference type="AlphaFoldDB" id="A4SY58"/>
<dbReference type="KEGG" id="pnu:Pnuc_1207"/>
<evidence type="ECO:0008006" key="5">
    <source>
        <dbReference type="Google" id="ProtNLM"/>
    </source>
</evidence>
<feature type="compositionally biased region" description="Basic and acidic residues" evidence="1">
    <location>
        <begin position="27"/>
        <end position="58"/>
    </location>
</feature>
<feature type="compositionally biased region" description="Basic and acidic residues" evidence="1">
    <location>
        <begin position="69"/>
        <end position="80"/>
    </location>
</feature>
<evidence type="ECO:0000313" key="3">
    <source>
        <dbReference type="EMBL" id="ABP34422.1"/>
    </source>
</evidence>
<organism evidence="3 4">
    <name type="scientific">Polynucleobacter asymbioticus (strain DSM 18221 / CIP 109841 / QLW-P1DMWA-1)</name>
    <name type="common">Polynucleobacter necessarius subsp. asymbioticus</name>
    <dbReference type="NCBI Taxonomy" id="312153"/>
    <lineage>
        <taxon>Bacteria</taxon>
        <taxon>Pseudomonadati</taxon>
        <taxon>Pseudomonadota</taxon>
        <taxon>Betaproteobacteria</taxon>
        <taxon>Burkholderiales</taxon>
        <taxon>Burkholderiaceae</taxon>
        <taxon>Polynucleobacter</taxon>
    </lineage>
</organism>
<proteinExistence type="predicted"/>
<reference evidence="3 4" key="1">
    <citation type="journal article" date="2012" name="Stand. Genomic Sci.">
        <title>Complete genome sequence of Polynucleobacter necessarius subsp. asymbioticus type strain (QLW-P1DMWA-1(T)).</title>
        <authorList>
            <person name="Meincke L."/>
            <person name="Copeland A."/>
            <person name="Lapidus A."/>
            <person name="Lucas S."/>
            <person name="Berry K.W."/>
            <person name="Del Rio T.G."/>
            <person name="Hammon N."/>
            <person name="Dalin E."/>
            <person name="Tice H."/>
            <person name="Pitluck S."/>
            <person name="Richardson P."/>
            <person name="Bruce D."/>
            <person name="Goodwin L."/>
            <person name="Han C."/>
            <person name="Tapia R."/>
            <person name="Detter J.C."/>
            <person name="Schmutz J."/>
            <person name="Brettin T."/>
            <person name="Larimer F."/>
            <person name="Land M."/>
            <person name="Hauser L."/>
            <person name="Kyrpides N.C."/>
            <person name="Ivanova N."/>
            <person name="Goker M."/>
            <person name="Woyke T."/>
            <person name="Wu Q.L."/>
            <person name="Pockl M."/>
            <person name="Hahn M.W."/>
            <person name="Klenk H.P."/>
        </authorList>
    </citation>
    <scope>NUCLEOTIDE SEQUENCE [LARGE SCALE GENOMIC DNA]</scope>
    <source>
        <strain evidence="4">DSM 18221 / CIP 109841 / QLW-P1DMWA-1</strain>
    </source>
</reference>
<evidence type="ECO:0000256" key="1">
    <source>
        <dbReference type="SAM" id="MobiDB-lite"/>
    </source>
</evidence>
<evidence type="ECO:0000256" key="2">
    <source>
        <dbReference type="SAM" id="SignalP"/>
    </source>
</evidence>
<feature type="signal peptide" evidence="2">
    <location>
        <begin position="1"/>
        <end position="24"/>
    </location>
</feature>
<feature type="region of interest" description="Disordered" evidence="1">
    <location>
        <begin position="27"/>
        <end position="110"/>
    </location>
</feature>
<sequence>MNSKSYSSVILAASLICFGSVSYAENSKWEQNHPRRSQVNERLENQNRRITNEVKSGEMSKSQAQALRQNDKNIRQEERNMASQNGGHITKTEQNTLNQQLNQNSAAIGK</sequence>
<accession>A4SY58</accession>
<dbReference type="RefSeq" id="WP_011903047.1">
    <property type="nucleotide sequence ID" value="NC_009379.1"/>
</dbReference>
<dbReference type="eggNOG" id="COG1343">
    <property type="taxonomic scope" value="Bacteria"/>
</dbReference>
<feature type="compositionally biased region" description="Polar residues" evidence="1">
    <location>
        <begin position="59"/>
        <end position="68"/>
    </location>
</feature>
<protein>
    <recommendedName>
        <fullName evidence="5">Lipoprotein</fullName>
    </recommendedName>
</protein>
<name>A4SY58_POLAQ</name>
<keyword evidence="4" id="KW-1185">Reference proteome</keyword>
<feature type="compositionally biased region" description="Low complexity" evidence="1">
    <location>
        <begin position="94"/>
        <end position="104"/>
    </location>
</feature>
<feature type="chain" id="PRO_5002673681" description="Lipoprotein" evidence="2">
    <location>
        <begin position="25"/>
        <end position="110"/>
    </location>
</feature>
<dbReference type="HOGENOM" id="CLU_168133_1_1_4"/>